<protein>
    <submittedName>
        <fullName evidence="4">UCP1 protein</fullName>
    </submittedName>
</protein>
<evidence type="ECO:0000313" key="4">
    <source>
        <dbReference type="EMBL" id="CAE7762983.1"/>
    </source>
</evidence>
<evidence type="ECO:0000313" key="5">
    <source>
        <dbReference type="Proteomes" id="UP000649617"/>
    </source>
</evidence>
<keyword evidence="5" id="KW-1185">Reference proteome</keyword>
<dbReference type="InterPro" id="IPR018108">
    <property type="entry name" value="MCP_transmembrane"/>
</dbReference>
<accession>A0A812Y258</accession>
<evidence type="ECO:0000256" key="3">
    <source>
        <dbReference type="ARBA" id="ARBA00023136"/>
    </source>
</evidence>
<dbReference type="InterPro" id="IPR023395">
    <property type="entry name" value="MCP_dom_sf"/>
</dbReference>
<comment type="subcellular location">
    <subcellularLocation>
        <location evidence="1">Membrane</location>
        <topology evidence="1">Multi-pass membrane protein</topology>
    </subcellularLocation>
</comment>
<evidence type="ECO:0000256" key="1">
    <source>
        <dbReference type="ARBA" id="ARBA00004141"/>
    </source>
</evidence>
<dbReference type="OrthoDB" id="756301at2759"/>
<dbReference type="Proteomes" id="UP000649617">
    <property type="component" value="Unassembled WGS sequence"/>
</dbReference>
<evidence type="ECO:0000256" key="2">
    <source>
        <dbReference type="ARBA" id="ARBA00022692"/>
    </source>
</evidence>
<keyword evidence="2" id="KW-0812">Transmembrane</keyword>
<dbReference type="GO" id="GO:0016020">
    <property type="term" value="C:membrane"/>
    <property type="evidence" value="ECO:0007669"/>
    <property type="project" value="UniProtKB-SubCell"/>
</dbReference>
<sequence length="60" mass="6498">MLGAGLMSGSFAYFAGAPLWLVKTRLQARSQFLADGSESAASAKIYPERVVEYWRGCAPL</sequence>
<proteinExistence type="predicted"/>
<dbReference type="AlphaFoldDB" id="A0A812Y258"/>
<feature type="non-terminal residue" evidence="4">
    <location>
        <position position="60"/>
    </location>
</feature>
<dbReference type="Gene3D" id="1.50.40.10">
    <property type="entry name" value="Mitochondrial carrier domain"/>
    <property type="match status" value="1"/>
</dbReference>
<gene>
    <name evidence="4" type="primary">UCP1</name>
    <name evidence="4" type="ORF">SPIL2461_LOCUS22300</name>
</gene>
<dbReference type="Pfam" id="PF00153">
    <property type="entry name" value="Mito_carr"/>
    <property type="match status" value="1"/>
</dbReference>
<comment type="caution">
    <text evidence="4">The sequence shown here is derived from an EMBL/GenBank/DDBJ whole genome shotgun (WGS) entry which is preliminary data.</text>
</comment>
<reference evidence="4" key="1">
    <citation type="submission" date="2021-02" db="EMBL/GenBank/DDBJ databases">
        <authorList>
            <person name="Dougan E. K."/>
            <person name="Rhodes N."/>
            <person name="Thang M."/>
            <person name="Chan C."/>
        </authorList>
    </citation>
    <scope>NUCLEOTIDE SEQUENCE</scope>
</reference>
<dbReference type="EMBL" id="CAJNIZ010047134">
    <property type="protein sequence ID" value="CAE7762983.1"/>
    <property type="molecule type" value="Genomic_DNA"/>
</dbReference>
<organism evidence="4 5">
    <name type="scientific">Symbiodinium pilosum</name>
    <name type="common">Dinoflagellate</name>
    <dbReference type="NCBI Taxonomy" id="2952"/>
    <lineage>
        <taxon>Eukaryota</taxon>
        <taxon>Sar</taxon>
        <taxon>Alveolata</taxon>
        <taxon>Dinophyceae</taxon>
        <taxon>Suessiales</taxon>
        <taxon>Symbiodiniaceae</taxon>
        <taxon>Symbiodinium</taxon>
    </lineage>
</organism>
<name>A0A812Y258_SYMPI</name>
<keyword evidence="3" id="KW-0472">Membrane</keyword>
<dbReference type="SUPFAM" id="SSF103506">
    <property type="entry name" value="Mitochondrial carrier"/>
    <property type="match status" value="1"/>
</dbReference>